<feature type="initiator methionine" description="Removed" evidence="10">
    <location>
        <position position="1"/>
    </location>
</feature>
<accession>A0A1G2QTG5</accession>
<dbReference type="CDD" id="cd00714">
    <property type="entry name" value="GFAT"/>
    <property type="match status" value="1"/>
</dbReference>
<feature type="active site" description="For Fru-6P isomerization activity" evidence="10">
    <location>
        <position position="602"/>
    </location>
</feature>
<comment type="caution">
    <text evidence="13">The sequence shown here is derived from an EMBL/GenBank/DDBJ whole genome shotgun (WGS) entry which is preliminary data.</text>
</comment>
<dbReference type="GO" id="GO:0006047">
    <property type="term" value="P:UDP-N-acetylglucosamine metabolic process"/>
    <property type="evidence" value="ECO:0007669"/>
    <property type="project" value="TreeGrafter"/>
</dbReference>
<dbReference type="Pfam" id="PF13522">
    <property type="entry name" value="GATase_6"/>
    <property type="match status" value="1"/>
</dbReference>
<dbReference type="InterPro" id="IPR017932">
    <property type="entry name" value="GATase_2_dom"/>
</dbReference>
<dbReference type="FunFam" id="3.60.20.10:FF:000006">
    <property type="entry name" value="Glutamine--fructose-6-phosphate aminotransferase [isomerizing]"/>
    <property type="match status" value="1"/>
</dbReference>
<dbReference type="FunFam" id="3.40.50.10490:FF:000001">
    <property type="entry name" value="Glutamine--fructose-6-phosphate aminotransferase [isomerizing]"/>
    <property type="match status" value="1"/>
</dbReference>
<comment type="catalytic activity">
    <reaction evidence="1 10">
        <text>D-fructose 6-phosphate + L-glutamine = D-glucosamine 6-phosphate + L-glutamate</text>
        <dbReference type="Rhea" id="RHEA:13237"/>
        <dbReference type="ChEBI" id="CHEBI:29985"/>
        <dbReference type="ChEBI" id="CHEBI:58359"/>
        <dbReference type="ChEBI" id="CHEBI:58725"/>
        <dbReference type="ChEBI" id="CHEBI:61527"/>
        <dbReference type="EC" id="2.6.1.16"/>
    </reaction>
</comment>
<feature type="active site" description="Nucleophile; for GATase activity" evidence="10">
    <location>
        <position position="2"/>
    </location>
</feature>
<dbReference type="PANTHER" id="PTHR10937:SF0">
    <property type="entry name" value="GLUTAMINE--FRUCTOSE-6-PHOSPHATE TRANSAMINASE (ISOMERIZING)"/>
    <property type="match status" value="1"/>
</dbReference>
<dbReference type="CDD" id="cd05008">
    <property type="entry name" value="SIS_GlmS_GlmD_1"/>
    <property type="match status" value="1"/>
</dbReference>
<dbReference type="Proteomes" id="UP000178170">
    <property type="component" value="Unassembled WGS sequence"/>
</dbReference>
<dbReference type="EC" id="2.6.1.16" evidence="3 10"/>
<dbReference type="InterPro" id="IPR035490">
    <property type="entry name" value="GlmS/FrlB_SIS"/>
</dbReference>
<evidence type="ECO:0000313" key="13">
    <source>
        <dbReference type="EMBL" id="OHA63813.1"/>
    </source>
</evidence>
<evidence type="ECO:0000259" key="12">
    <source>
        <dbReference type="PROSITE" id="PS51464"/>
    </source>
</evidence>
<dbReference type="InterPro" id="IPR035466">
    <property type="entry name" value="GlmS/AgaS_SIS"/>
</dbReference>
<dbReference type="InterPro" id="IPR005855">
    <property type="entry name" value="GFAT"/>
</dbReference>
<dbReference type="GO" id="GO:0006002">
    <property type="term" value="P:fructose 6-phosphate metabolic process"/>
    <property type="evidence" value="ECO:0007669"/>
    <property type="project" value="TreeGrafter"/>
</dbReference>
<feature type="domain" description="Glutamine amidotransferase type-2" evidence="11">
    <location>
        <begin position="2"/>
        <end position="219"/>
    </location>
</feature>
<dbReference type="InterPro" id="IPR029055">
    <property type="entry name" value="Ntn_hydrolases_N"/>
</dbReference>
<keyword evidence="6 10" id="KW-0032">Aminotransferase</keyword>
<reference evidence="13 14" key="1">
    <citation type="journal article" date="2016" name="Nat. Commun.">
        <title>Thousands of microbial genomes shed light on interconnected biogeochemical processes in an aquifer system.</title>
        <authorList>
            <person name="Anantharaman K."/>
            <person name="Brown C.T."/>
            <person name="Hug L.A."/>
            <person name="Sharon I."/>
            <person name="Castelle C.J."/>
            <person name="Probst A.J."/>
            <person name="Thomas B.C."/>
            <person name="Singh A."/>
            <person name="Wilkins M.J."/>
            <person name="Karaoz U."/>
            <person name="Brodie E.L."/>
            <person name="Williams K.H."/>
            <person name="Hubbard S.S."/>
            <person name="Banfield J.F."/>
        </authorList>
    </citation>
    <scope>NUCLEOTIDE SEQUENCE [LARGE SCALE GENOMIC DNA]</scope>
</reference>
<dbReference type="EMBL" id="MHTS01000026">
    <property type="protein sequence ID" value="OHA63813.1"/>
    <property type="molecule type" value="Genomic_DNA"/>
</dbReference>
<comment type="subcellular location">
    <subcellularLocation>
        <location evidence="2 10">Cytoplasm</location>
    </subcellularLocation>
</comment>
<evidence type="ECO:0000256" key="1">
    <source>
        <dbReference type="ARBA" id="ARBA00001031"/>
    </source>
</evidence>
<evidence type="ECO:0000256" key="7">
    <source>
        <dbReference type="ARBA" id="ARBA00022679"/>
    </source>
</evidence>
<dbReference type="SUPFAM" id="SSF53697">
    <property type="entry name" value="SIS domain"/>
    <property type="match status" value="1"/>
</dbReference>
<dbReference type="PANTHER" id="PTHR10937">
    <property type="entry name" value="GLUCOSAMINE--FRUCTOSE-6-PHOSPHATE AMINOTRANSFERASE, ISOMERIZING"/>
    <property type="match status" value="1"/>
</dbReference>
<keyword evidence="8" id="KW-0677">Repeat</keyword>
<evidence type="ECO:0000259" key="11">
    <source>
        <dbReference type="PROSITE" id="PS51278"/>
    </source>
</evidence>
<comment type="function">
    <text evidence="10">Catalyzes the first step in hexosamine metabolism, converting fructose-6P into glucosamine-6P using glutamine as a nitrogen source.</text>
</comment>
<dbReference type="HAMAP" id="MF_00164">
    <property type="entry name" value="GlmS"/>
    <property type="match status" value="1"/>
</dbReference>
<keyword evidence="5 10" id="KW-0963">Cytoplasm</keyword>
<feature type="domain" description="SIS" evidence="12">
    <location>
        <begin position="288"/>
        <end position="427"/>
    </location>
</feature>
<dbReference type="InterPro" id="IPR047084">
    <property type="entry name" value="GFAT_N"/>
</dbReference>
<evidence type="ECO:0000256" key="6">
    <source>
        <dbReference type="ARBA" id="ARBA00022576"/>
    </source>
</evidence>
<dbReference type="PROSITE" id="PS51278">
    <property type="entry name" value="GATASE_TYPE_2"/>
    <property type="match status" value="1"/>
</dbReference>
<organism evidence="13 14">
    <name type="scientific">Candidatus Wildermuthbacteria bacterium RIFCSPHIGHO2_01_FULL_48_27b</name>
    <dbReference type="NCBI Taxonomy" id="1802447"/>
    <lineage>
        <taxon>Bacteria</taxon>
        <taxon>Candidatus Wildermuthiibacteriota</taxon>
    </lineage>
</organism>
<dbReference type="PROSITE" id="PS51464">
    <property type="entry name" value="SIS"/>
    <property type="match status" value="2"/>
</dbReference>
<dbReference type="Gene3D" id="3.40.50.10490">
    <property type="entry name" value="Glucose-6-phosphate isomerase like protein, domain 1"/>
    <property type="match status" value="2"/>
</dbReference>
<dbReference type="GO" id="GO:0005829">
    <property type="term" value="C:cytosol"/>
    <property type="evidence" value="ECO:0007669"/>
    <property type="project" value="TreeGrafter"/>
</dbReference>
<dbReference type="CDD" id="cd05009">
    <property type="entry name" value="SIS_GlmS_GlmD_2"/>
    <property type="match status" value="1"/>
</dbReference>
<comment type="subunit">
    <text evidence="10">Homodimer.</text>
</comment>
<evidence type="ECO:0000256" key="4">
    <source>
        <dbReference type="ARBA" id="ARBA00016090"/>
    </source>
</evidence>
<name>A0A1G2QTG5_9BACT</name>
<keyword evidence="9" id="KW-0315">Glutamine amidotransferase</keyword>
<dbReference type="Gene3D" id="3.60.20.10">
    <property type="entry name" value="Glutamine Phosphoribosylpyrophosphate, subunit 1, domain 1"/>
    <property type="match status" value="1"/>
</dbReference>
<dbReference type="AlphaFoldDB" id="A0A1G2QTG5"/>
<gene>
    <name evidence="10" type="primary">glmS</name>
    <name evidence="13" type="ORF">A2843_01445</name>
</gene>
<feature type="domain" description="SIS" evidence="12">
    <location>
        <begin position="456"/>
        <end position="597"/>
    </location>
</feature>
<dbReference type="GO" id="GO:0004360">
    <property type="term" value="F:glutamine-fructose-6-phosphate transaminase (isomerizing) activity"/>
    <property type="evidence" value="ECO:0007669"/>
    <property type="project" value="UniProtKB-UniRule"/>
</dbReference>
<evidence type="ECO:0000256" key="9">
    <source>
        <dbReference type="ARBA" id="ARBA00022962"/>
    </source>
</evidence>
<dbReference type="GO" id="GO:0005975">
    <property type="term" value="P:carbohydrate metabolic process"/>
    <property type="evidence" value="ECO:0007669"/>
    <property type="project" value="UniProtKB-UniRule"/>
</dbReference>
<proteinExistence type="inferred from homology"/>
<dbReference type="Pfam" id="PF01380">
    <property type="entry name" value="SIS"/>
    <property type="match status" value="2"/>
</dbReference>
<dbReference type="InterPro" id="IPR046348">
    <property type="entry name" value="SIS_dom_sf"/>
</dbReference>
<evidence type="ECO:0000256" key="2">
    <source>
        <dbReference type="ARBA" id="ARBA00004496"/>
    </source>
</evidence>
<dbReference type="SUPFAM" id="SSF56235">
    <property type="entry name" value="N-terminal nucleophile aminohydrolases (Ntn hydrolases)"/>
    <property type="match status" value="1"/>
</dbReference>
<dbReference type="InterPro" id="IPR001347">
    <property type="entry name" value="SIS_dom"/>
</dbReference>
<keyword evidence="7 10" id="KW-0808">Transferase</keyword>
<evidence type="ECO:0000256" key="8">
    <source>
        <dbReference type="ARBA" id="ARBA00022737"/>
    </source>
</evidence>
<evidence type="ECO:0000256" key="3">
    <source>
        <dbReference type="ARBA" id="ARBA00012916"/>
    </source>
</evidence>
<protein>
    <recommendedName>
        <fullName evidence="4 10">Glutamine--fructose-6-phosphate aminotransferase [isomerizing]</fullName>
        <ecNumber evidence="3 10">2.6.1.16</ecNumber>
    </recommendedName>
    <alternativeName>
        <fullName evidence="10">D-fructose-6-phosphate amidotransferase</fullName>
    </alternativeName>
    <alternativeName>
        <fullName evidence="10">GFAT</fullName>
    </alternativeName>
    <alternativeName>
        <fullName evidence="10">Glucosamine-6-phosphate synthase</fullName>
    </alternativeName>
    <alternativeName>
        <fullName evidence="10">Hexosephosphate aminotransferase</fullName>
    </alternativeName>
    <alternativeName>
        <fullName evidence="10">L-glutamine--D-fructose-6-phosphate amidotransferase</fullName>
    </alternativeName>
</protein>
<dbReference type="NCBIfam" id="NF001484">
    <property type="entry name" value="PRK00331.1"/>
    <property type="match status" value="1"/>
</dbReference>
<evidence type="ECO:0000313" key="14">
    <source>
        <dbReference type="Proteomes" id="UP000178170"/>
    </source>
</evidence>
<dbReference type="GO" id="GO:0006487">
    <property type="term" value="P:protein N-linked glycosylation"/>
    <property type="evidence" value="ECO:0007669"/>
    <property type="project" value="TreeGrafter"/>
</dbReference>
<evidence type="ECO:0000256" key="10">
    <source>
        <dbReference type="HAMAP-Rule" id="MF_00164"/>
    </source>
</evidence>
<dbReference type="NCBIfam" id="TIGR01135">
    <property type="entry name" value="glmS"/>
    <property type="match status" value="1"/>
</dbReference>
<dbReference type="GO" id="GO:0097367">
    <property type="term" value="F:carbohydrate derivative binding"/>
    <property type="evidence" value="ECO:0007669"/>
    <property type="project" value="InterPro"/>
</dbReference>
<evidence type="ECO:0000256" key="5">
    <source>
        <dbReference type="ARBA" id="ARBA00022490"/>
    </source>
</evidence>
<sequence length="607" mass="66532">MCGIVGYIGKPKDIHEGLEALKRLEYRGYDSAGMAAYDPGQKEILCVKAVGKIENLEKRVKGIDIKASPSLFYTRWATHGGVTEQNCHPHADCKGNIWVAHNGIIENYQQLKEKLIEQGHTFVSETDTEVIPHLIEHAFRGDLAKAVREVVPLLKGAFALVIIAKDDPEQLIAVRNSAPLLIGVGKGEYIVASDPSAVVGITKEVVYLADGEMAVIKKDGYAVQDIDGNHVKKTVDVIDWKIEDAQKGGYEHFMLKEIMEQPEGIADTLRGRFGERVGEVKLGGLEQVAKRLNAIERVHIIGMGTAYLAGLVGEYLISGYAKVPADTDTASEFRYRSPIIDDKTAYIFISQSGETADTLGALKEVKRQGGLTLGIINVVGSSVAREVHAGLYNHVGPEIGVASTKVFTSQLTLLALLAVFFANQKGTLLPELTEELKKIPETAERFLQDTKSVQQLAEKYAKVDSMLYIGRKYQYPIALEGALKLKEISYVHAEGFSGGELKHGPIALIDERIPTLALCPKDSVYEKMISNIQEVKARKGPIIAVATEGDKEIAKIADDVLYIPRVPEPLMPLISVIPLQLFAYYMAVLRGHDPDKPRNLAKSVTVE</sequence>